<sequence>MILLRETRTMTVRVHPFVEHQPAIAHPAGDQSREMEGVGSTDRSRQVGPSIDQSRVTVLYVSVTTPLLFKLIPAVVCLGVLLRWFPADSPEIGLKGDSLRVFGRTARSVLL</sequence>
<organism evidence="2 3">
    <name type="scientific">Gossypium hirsutum</name>
    <name type="common">Upland cotton</name>
    <name type="synonym">Gossypium mexicanum</name>
    <dbReference type="NCBI Taxonomy" id="3635"/>
    <lineage>
        <taxon>Eukaryota</taxon>
        <taxon>Viridiplantae</taxon>
        <taxon>Streptophyta</taxon>
        <taxon>Embryophyta</taxon>
        <taxon>Tracheophyta</taxon>
        <taxon>Spermatophyta</taxon>
        <taxon>Magnoliopsida</taxon>
        <taxon>eudicotyledons</taxon>
        <taxon>Gunneridae</taxon>
        <taxon>Pentapetalae</taxon>
        <taxon>rosids</taxon>
        <taxon>malvids</taxon>
        <taxon>Malvales</taxon>
        <taxon>Malvaceae</taxon>
        <taxon>Malvoideae</taxon>
        <taxon>Gossypium</taxon>
    </lineage>
</organism>
<dbReference type="Proteomes" id="UP000818029">
    <property type="component" value="Chromosome D08"/>
</dbReference>
<dbReference type="RefSeq" id="XP_040954961.1">
    <property type="nucleotide sequence ID" value="XM_041099027.1"/>
</dbReference>
<dbReference type="GeneID" id="121203400"/>
<gene>
    <name evidence="3" type="primary">LOC121203400</name>
</gene>
<protein>
    <submittedName>
        <fullName evidence="3">Uncharacterized protein isoform X1</fullName>
    </submittedName>
</protein>
<reference evidence="3" key="2">
    <citation type="submission" date="2025-08" db="UniProtKB">
        <authorList>
            <consortium name="RefSeq"/>
        </authorList>
    </citation>
    <scope>IDENTIFICATION</scope>
</reference>
<evidence type="ECO:0000313" key="2">
    <source>
        <dbReference type="Proteomes" id="UP000818029"/>
    </source>
</evidence>
<reference evidence="2" key="1">
    <citation type="journal article" date="2020" name="Nat. Genet.">
        <title>Genomic diversifications of five Gossypium allopolyploid species and their impact on cotton improvement.</title>
        <authorList>
            <person name="Chen Z.J."/>
            <person name="Sreedasyam A."/>
            <person name="Ando A."/>
            <person name="Song Q."/>
            <person name="De Santiago L.M."/>
            <person name="Hulse-Kemp A.M."/>
            <person name="Ding M."/>
            <person name="Ye W."/>
            <person name="Kirkbride R.C."/>
            <person name="Jenkins J."/>
            <person name="Plott C."/>
            <person name="Lovell J."/>
            <person name="Lin Y.M."/>
            <person name="Vaughn R."/>
            <person name="Liu B."/>
            <person name="Simpson S."/>
            <person name="Scheffler B.E."/>
            <person name="Wen L."/>
            <person name="Saski C.A."/>
            <person name="Grover C.E."/>
            <person name="Hu G."/>
            <person name="Conover J.L."/>
            <person name="Carlson J.W."/>
            <person name="Shu S."/>
            <person name="Boston L.B."/>
            <person name="Williams M."/>
            <person name="Peterson D.G."/>
            <person name="McGee K."/>
            <person name="Jones D.C."/>
            <person name="Wendel J.F."/>
            <person name="Stelly D.M."/>
            <person name="Grimwood J."/>
            <person name="Schmutz J."/>
        </authorList>
    </citation>
    <scope>NUCLEOTIDE SEQUENCE [LARGE SCALE GENOMIC DNA]</scope>
    <source>
        <strain evidence="2">cv. TM-1</strain>
    </source>
</reference>
<keyword evidence="2" id="KW-1185">Reference proteome</keyword>
<feature type="region of interest" description="Disordered" evidence="1">
    <location>
        <begin position="23"/>
        <end position="49"/>
    </location>
</feature>
<proteinExistence type="predicted"/>
<evidence type="ECO:0000256" key="1">
    <source>
        <dbReference type="SAM" id="MobiDB-lite"/>
    </source>
</evidence>
<name>A0ABM3AJE6_GOSHI</name>
<accession>A0ABM3AJE6</accession>
<evidence type="ECO:0000313" key="3">
    <source>
        <dbReference type="RefSeq" id="XP_040954961.1"/>
    </source>
</evidence>